<dbReference type="SUPFAM" id="SSF49899">
    <property type="entry name" value="Concanavalin A-like lectins/glucanases"/>
    <property type="match status" value="2"/>
</dbReference>
<dbReference type="GO" id="GO:0008013">
    <property type="term" value="F:beta-catenin binding"/>
    <property type="evidence" value="ECO:0007669"/>
    <property type="project" value="TreeGrafter"/>
</dbReference>
<dbReference type="PROSITE" id="PS00022">
    <property type="entry name" value="EGF_1"/>
    <property type="match status" value="3"/>
</dbReference>
<dbReference type="FunFam" id="2.60.40.60:FF:000024">
    <property type="entry name" value="FAT atypical cadherin 3"/>
    <property type="match status" value="1"/>
</dbReference>
<dbReference type="FunFam" id="2.60.40.60:FF:000204">
    <property type="entry name" value="Neural-cadherin"/>
    <property type="match status" value="1"/>
</dbReference>
<dbReference type="CDD" id="cd00054">
    <property type="entry name" value="EGF_CA"/>
    <property type="match status" value="2"/>
</dbReference>
<feature type="disulfide bond" evidence="13">
    <location>
        <begin position="1271"/>
        <end position="1280"/>
    </location>
</feature>
<dbReference type="Gene3D" id="4.10.900.10">
    <property type="entry name" value="TCF3-CBD (Catenin binding domain)"/>
    <property type="match status" value="1"/>
</dbReference>
<dbReference type="Proteomes" id="UP001460270">
    <property type="component" value="Unassembled WGS sequence"/>
</dbReference>
<dbReference type="PROSITE" id="PS50025">
    <property type="entry name" value="LAM_G_DOMAIN"/>
    <property type="match status" value="2"/>
</dbReference>
<feature type="domain" description="Cadherin" evidence="20">
    <location>
        <begin position="680"/>
        <end position="797"/>
    </location>
</feature>
<feature type="domain" description="Cadherin" evidence="20">
    <location>
        <begin position="141"/>
        <end position="242"/>
    </location>
</feature>
<keyword evidence="22" id="KW-1185">Reference proteome</keyword>
<evidence type="ECO:0000256" key="6">
    <source>
        <dbReference type="ARBA" id="ARBA00022837"/>
    </source>
</evidence>
<dbReference type="SUPFAM" id="SSF49313">
    <property type="entry name" value="Cadherin-like"/>
    <property type="match status" value="8"/>
</dbReference>
<feature type="domain" description="Laminin G" evidence="18">
    <location>
        <begin position="1284"/>
        <end position="1483"/>
    </location>
</feature>
<dbReference type="Gene3D" id="2.60.40.60">
    <property type="entry name" value="Cadherins"/>
    <property type="match status" value="7"/>
</dbReference>
<evidence type="ECO:0000256" key="11">
    <source>
        <dbReference type="ARBA" id="ARBA00023180"/>
    </source>
</evidence>
<dbReference type="PANTHER" id="PTHR24027">
    <property type="entry name" value="CADHERIN-23"/>
    <property type="match status" value="1"/>
</dbReference>
<evidence type="ECO:0000256" key="15">
    <source>
        <dbReference type="RuleBase" id="RU004357"/>
    </source>
</evidence>
<feature type="region of interest" description="Disordered" evidence="16">
    <location>
        <begin position="1750"/>
        <end position="1791"/>
    </location>
</feature>
<dbReference type="SMART" id="SM00282">
    <property type="entry name" value="LamG"/>
    <property type="match status" value="2"/>
</dbReference>
<dbReference type="PROSITE" id="PS00010">
    <property type="entry name" value="ASX_HYDROXYL"/>
    <property type="match status" value="1"/>
</dbReference>
<feature type="transmembrane region" description="Helical" evidence="17">
    <location>
        <begin position="1581"/>
        <end position="1602"/>
    </location>
</feature>
<name>A0AAW0MLW0_9GOBI</name>
<protein>
    <submittedName>
        <fullName evidence="21">Uncharacterized protein</fullName>
    </submittedName>
</protein>
<feature type="domain" description="Cadherin" evidence="20">
    <location>
        <begin position="586"/>
        <end position="680"/>
    </location>
</feature>
<keyword evidence="4" id="KW-0732">Signal</keyword>
<keyword evidence="7 14" id="KW-0130">Cell adhesion</keyword>
<dbReference type="FunFam" id="2.60.40.60:FF:000119">
    <property type="entry name" value="neural-cadherin isoform X1"/>
    <property type="match status" value="1"/>
</dbReference>
<evidence type="ECO:0000256" key="9">
    <source>
        <dbReference type="ARBA" id="ARBA00023136"/>
    </source>
</evidence>
<dbReference type="Gene3D" id="2.60.120.200">
    <property type="match status" value="2"/>
</dbReference>
<dbReference type="InterPro" id="IPR056370">
    <property type="entry name" value="Shg-like_Ig-like"/>
</dbReference>
<feature type="disulfide bond" evidence="13">
    <location>
        <begin position="1554"/>
        <end position="1563"/>
    </location>
</feature>
<keyword evidence="2 13" id="KW-0245">EGF-like domain</keyword>
<evidence type="ECO:0000256" key="13">
    <source>
        <dbReference type="PROSITE-ProRule" id="PRU00076"/>
    </source>
</evidence>
<dbReference type="GO" id="GO:0016477">
    <property type="term" value="P:cell migration"/>
    <property type="evidence" value="ECO:0007669"/>
    <property type="project" value="TreeGrafter"/>
</dbReference>
<gene>
    <name evidence="21" type="ORF">WMY93_030550</name>
</gene>
<evidence type="ECO:0000256" key="1">
    <source>
        <dbReference type="ARBA" id="ARBA00004251"/>
    </source>
</evidence>
<dbReference type="PANTHER" id="PTHR24027:SF432">
    <property type="entry name" value="EGF-LIKE DOMAIN-CONTAINING PROTEIN"/>
    <property type="match status" value="1"/>
</dbReference>
<dbReference type="InterPro" id="IPR001881">
    <property type="entry name" value="EGF-like_Ca-bd_dom"/>
</dbReference>
<accession>A0AAW0MLW0</accession>
<evidence type="ECO:0000256" key="10">
    <source>
        <dbReference type="ARBA" id="ARBA00023157"/>
    </source>
</evidence>
<sequence length="1791" mass="195028">MLTVKRQELMRLKGEGLWGCDNKDFGLHSSRFRRSCSCDYPSHVSSGRSSVTYNLEEGLVPETNLPVRFYLKPNRSDGSASVLVAENLDYETTRFFTLRVRVQNVAAVPLASFTTVYVNVTDSAYVRVFVADVNDNAPRFEKPVYEVSVEEDQEVGFGLITVTATDQDEGANAKLRYQLSSGPGLGWFDVDPQVGRVFVAQRLDFETRQRLELKLLASDGKWANETLLIINILNRNDEAPVFSQALYQASVQEESASLPLLLLQVSAVDPDLDSDQSQLRYSLHGQGSEGEFTIDPETGSIHALRRLDREERPLWRFLVLATDEAGAGLTGFADVLLEVSDINDNAPFFPCAALQEDGCFVGRVAENSPADTSVMEMRAVDLDDPNEGNNAALTYSIVQNVKNEINLNLFNINASTGTISTVVRSLDREQQQRLLVVVEARDGGGLTGTGTATILVTDVNDHPPVFTQDSYSAQISEDLEVNSQVLLVSATDADLGENAAVTFSIVDGDEERKFFIETNKTSQRGVLRLKKKIDFERLNERSFNLTLKAEDADFYSLTHALIQVRDANDNAPVFLPQFYEAPATSEDSPVGTVIAQVTASDLDSGQNGRFSFSISKDSDPHGQFSVDASGFVVLADSLDREKIWQHRIVVLATDLGKPMLTGTAIVSLTVLDVNDNAPEFDADYRPIVWENTAAPQTVKMNGSSALLHVKDRDASGNAAPFSIRMLQLTADAASFNLTDLGNGSAVLTALRTFDRERQKEYRVPVLLQDSGSPPLSSTQTLTVTIGDRNDNPHEPGHTAFILYSYDGLLPETVLGKVQAPDPDDWGQKQYSLQGNPPSFFSLNRSSGHLVSVEVRELNPEAVRSAAAITLHNVSQAQFFGPVLELSLFSRLSGALSDLLQLPPGHVHIFSLAEASVSGQTSLTLWLCAHGESYYRPERILGYVSAYKDKLQSSLGVSLSPLDLCSHSNCSDSGGCSTQVDFGLDPVPLGSGSVVLVSVKPSVRSKCGCRSRELTHRSCSSYPTNPCLNGGSCYDGPLGFRCRCPPLLDGPRCEQTRISFGGAGFSWFPPLSLCSVSLVSLEFLSESSTGLLLYQGPLTPLTQAQGEDQAFIALELIEGVPVLSLNLGSDTLTLALPSESAVRDRRWHRLDVLLQGESVELTLDQCSSSSGDSSCRVNGKLTGQNRRMDVWRPLQVGGVKNFSPLHRYRSFSGCIRNLVVNSQVYDFASPGDSLDSYPGCRLTDGVCLTAAGPSCGEHASCLSQWGSFSCDCHPGFTGHKCDTVVPEFSFDGYSVVRLQPRGSADPRRTSIQLLLRTREEQGPILSVESRDGSMFLSVELTDGLLSVRSDLGSGPQTLVLPGLRVNLGEWIYAELQRYDSDITLSLEGGGGDREVHSRLEGGGGDREVHSRMEGGEVELSQITVTVGGAREGNKTTGFQGCLRDVRFNGLLLPLDGRGLEGRSLEGRGSEGVSVLENRGVSSGCRSESCRSAKCSGPLRCVDLWRKHECRCPGSQMLLSDSSGRQRCVPSPCRPSSCRHGAVCQPLSAEHFLCRCPEGVKGHRCELGSLRGHLTSALSPSSILAISMCLLVFLGVLVAVTVWNQKGSRSKFRKRGVYHVPTEHESWEDIRENILNYNEEGGGEQDQNGYDISELKRPLCSSLSQSSSCTTAPLLHSSPGSQEEVHCGAPYRPHQLQTVYASLRSEQPESQGWTRVYRTNLDFRSYVSRIVWEADHHGSAFPPDSLHVWSVEGSGSSAGSLSSLGSAIEAVERERRGGERGRGGGEEEESRFS</sequence>
<keyword evidence="10 13" id="KW-1015">Disulfide bond</keyword>
<evidence type="ECO:0000256" key="17">
    <source>
        <dbReference type="SAM" id="Phobius"/>
    </source>
</evidence>
<keyword evidence="9 17" id="KW-0472">Membrane</keyword>
<feature type="domain" description="EGF-like" evidence="19">
    <location>
        <begin position="1242"/>
        <end position="1281"/>
    </location>
</feature>
<dbReference type="PROSITE" id="PS01186">
    <property type="entry name" value="EGF_2"/>
    <property type="match status" value="1"/>
</dbReference>
<dbReference type="FunFam" id="2.60.40.60:FF:000033">
    <property type="entry name" value="FAT atypical cadherin 1"/>
    <property type="match status" value="1"/>
</dbReference>
<evidence type="ECO:0000313" key="22">
    <source>
        <dbReference type="Proteomes" id="UP001460270"/>
    </source>
</evidence>
<keyword evidence="8 17" id="KW-1133">Transmembrane helix</keyword>
<keyword evidence="6 12" id="KW-0106">Calcium</keyword>
<dbReference type="InterPro" id="IPR039808">
    <property type="entry name" value="Cadherin"/>
</dbReference>
<proteinExistence type="predicted"/>
<dbReference type="InterPro" id="IPR000233">
    <property type="entry name" value="Cadherin_Y-type_LIR"/>
</dbReference>
<dbReference type="InterPro" id="IPR015919">
    <property type="entry name" value="Cadherin-like_sf"/>
</dbReference>
<feature type="domain" description="Cadherin" evidence="20">
    <location>
        <begin position="467"/>
        <end position="574"/>
    </location>
</feature>
<keyword evidence="5" id="KW-0677">Repeat</keyword>
<feature type="disulfide bond" evidence="13">
    <location>
        <begin position="1043"/>
        <end position="1052"/>
    </location>
</feature>
<evidence type="ECO:0000256" key="7">
    <source>
        <dbReference type="ARBA" id="ARBA00022889"/>
    </source>
</evidence>
<evidence type="ECO:0000256" key="3">
    <source>
        <dbReference type="ARBA" id="ARBA00022692"/>
    </source>
</evidence>
<dbReference type="FunFam" id="2.60.40.60:FF:000224">
    <property type="entry name" value="Si:dkey-22o22.2"/>
    <property type="match status" value="1"/>
</dbReference>
<dbReference type="GO" id="GO:0016342">
    <property type="term" value="C:catenin complex"/>
    <property type="evidence" value="ECO:0007669"/>
    <property type="project" value="TreeGrafter"/>
</dbReference>
<dbReference type="InterPro" id="IPR000152">
    <property type="entry name" value="EGF-type_Asp/Asn_hydroxyl_site"/>
</dbReference>
<dbReference type="InterPro" id="IPR013320">
    <property type="entry name" value="ConA-like_dom_sf"/>
</dbReference>
<dbReference type="PROSITE" id="PS50026">
    <property type="entry name" value="EGF_3"/>
    <property type="match status" value="3"/>
</dbReference>
<comment type="function">
    <text evidence="15">Cadherins are calcium-dependent cell adhesion proteins.</text>
</comment>
<dbReference type="InterPro" id="IPR027397">
    <property type="entry name" value="Catenin-bd_sf"/>
</dbReference>
<evidence type="ECO:0000259" key="19">
    <source>
        <dbReference type="PROSITE" id="PS50026"/>
    </source>
</evidence>
<dbReference type="SMART" id="SM00112">
    <property type="entry name" value="CA"/>
    <property type="match status" value="7"/>
</dbReference>
<dbReference type="GO" id="GO:0044331">
    <property type="term" value="P:cell-cell adhesion mediated by cadherin"/>
    <property type="evidence" value="ECO:0007669"/>
    <property type="project" value="TreeGrafter"/>
</dbReference>
<dbReference type="SUPFAM" id="SSF57196">
    <property type="entry name" value="EGF/Laminin"/>
    <property type="match status" value="1"/>
</dbReference>
<dbReference type="GO" id="GO:0000902">
    <property type="term" value="P:cell morphogenesis"/>
    <property type="evidence" value="ECO:0007669"/>
    <property type="project" value="TreeGrafter"/>
</dbReference>
<evidence type="ECO:0000256" key="5">
    <source>
        <dbReference type="ARBA" id="ARBA00022737"/>
    </source>
</evidence>
<organism evidence="21 22">
    <name type="scientific">Mugilogobius chulae</name>
    <name type="common">yellowstripe goby</name>
    <dbReference type="NCBI Taxonomy" id="88201"/>
    <lineage>
        <taxon>Eukaryota</taxon>
        <taxon>Metazoa</taxon>
        <taxon>Chordata</taxon>
        <taxon>Craniata</taxon>
        <taxon>Vertebrata</taxon>
        <taxon>Euteleostomi</taxon>
        <taxon>Actinopterygii</taxon>
        <taxon>Neopterygii</taxon>
        <taxon>Teleostei</taxon>
        <taxon>Neoteleostei</taxon>
        <taxon>Acanthomorphata</taxon>
        <taxon>Gobiaria</taxon>
        <taxon>Gobiiformes</taxon>
        <taxon>Gobioidei</taxon>
        <taxon>Gobiidae</taxon>
        <taxon>Gobionellinae</taxon>
        <taxon>Mugilogobius</taxon>
    </lineage>
</organism>
<dbReference type="InterPro" id="IPR001791">
    <property type="entry name" value="Laminin_G"/>
</dbReference>
<comment type="subcellular location">
    <subcellularLocation>
        <location evidence="1 14">Cell membrane</location>
        <topology evidence="1 14">Single-pass type I membrane protein</topology>
    </subcellularLocation>
</comment>
<dbReference type="SMART" id="SM00179">
    <property type="entry name" value="EGF_CA"/>
    <property type="match status" value="3"/>
</dbReference>
<dbReference type="GO" id="GO:0016339">
    <property type="term" value="P:calcium-dependent cell-cell adhesion via plasma membrane cell adhesion molecules"/>
    <property type="evidence" value="ECO:0007669"/>
    <property type="project" value="TreeGrafter"/>
</dbReference>
<dbReference type="InterPro" id="IPR002126">
    <property type="entry name" value="Cadherin-like_dom"/>
</dbReference>
<dbReference type="InterPro" id="IPR000742">
    <property type="entry name" value="EGF"/>
</dbReference>
<dbReference type="Pfam" id="PF00028">
    <property type="entry name" value="Cadherin"/>
    <property type="match status" value="6"/>
</dbReference>
<feature type="compositionally biased region" description="Low complexity" evidence="16">
    <location>
        <begin position="1751"/>
        <end position="1765"/>
    </location>
</feature>
<feature type="domain" description="EGF-like" evidence="19">
    <location>
        <begin position="1014"/>
        <end position="1053"/>
    </location>
</feature>
<dbReference type="Pfam" id="PF24811">
    <property type="entry name" value="Ig_Shg"/>
    <property type="match status" value="1"/>
</dbReference>
<dbReference type="InterPro" id="IPR020894">
    <property type="entry name" value="Cadherin_CS"/>
</dbReference>
<feature type="domain" description="Cadherin" evidence="20">
    <location>
        <begin position="39"/>
        <end position="140"/>
    </location>
</feature>
<feature type="compositionally biased region" description="Basic and acidic residues" evidence="16">
    <location>
        <begin position="1389"/>
        <end position="1407"/>
    </location>
</feature>
<keyword evidence="3 14" id="KW-0812">Transmembrane</keyword>
<evidence type="ECO:0000313" key="21">
    <source>
        <dbReference type="EMBL" id="KAK7877736.1"/>
    </source>
</evidence>
<dbReference type="Pfam" id="PF01049">
    <property type="entry name" value="CADH_Y-type_LIR"/>
    <property type="match status" value="1"/>
</dbReference>
<dbReference type="EMBL" id="JBBPFD010000674">
    <property type="protein sequence ID" value="KAK7877736.1"/>
    <property type="molecule type" value="Genomic_DNA"/>
</dbReference>
<reference evidence="22" key="1">
    <citation type="submission" date="2024-04" db="EMBL/GenBank/DDBJ databases">
        <title>Salinicola lusitanus LLJ914,a marine bacterium isolated from the Okinawa Trough.</title>
        <authorList>
            <person name="Li J."/>
        </authorList>
    </citation>
    <scope>NUCLEOTIDE SEQUENCE [LARGE SCALE GENOMIC DNA]</scope>
</reference>
<feature type="domain" description="Cadherin" evidence="20">
    <location>
        <begin position="243"/>
        <end position="349"/>
    </location>
</feature>
<dbReference type="Gene3D" id="2.10.25.10">
    <property type="entry name" value="Laminin"/>
    <property type="match status" value="3"/>
</dbReference>
<dbReference type="GO" id="GO:0034332">
    <property type="term" value="P:adherens junction organization"/>
    <property type="evidence" value="ECO:0007669"/>
    <property type="project" value="TreeGrafter"/>
</dbReference>
<dbReference type="FunFam" id="2.60.40.60:FF:000035">
    <property type="entry name" value="Protocadherin Fat 3"/>
    <property type="match status" value="1"/>
</dbReference>
<dbReference type="PROSITE" id="PS50268">
    <property type="entry name" value="CADHERIN_2"/>
    <property type="match status" value="7"/>
</dbReference>
<feature type="compositionally biased region" description="Basic and acidic residues" evidence="16">
    <location>
        <begin position="1768"/>
        <end position="1791"/>
    </location>
</feature>
<feature type="domain" description="EGF-like" evidence="19">
    <location>
        <begin position="1527"/>
        <end position="1564"/>
    </location>
</feature>
<evidence type="ECO:0000256" key="14">
    <source>
        <dbReference type="RuleBase" id="RU003318"/>
    </source>
</evidence>
<dbReference type="SMART" id="SM00181">
    <property type="entry name" value="EGF"/>
    <property type="match status" value="4"/>
</dbReference>
<evidence type="ECO:0000256" key="12">
    <source>
        <dbReference type="PROSITE-ProRule" id="PRU00043"/>
    </source>
</evidence>
<evidence type="ECO:0000256" key="4">
    <source>
        <dbReference type="ARBA" id="ARBA00022729"/>
    </source>
</evidence>
<evidence type="ECO:0000256" key="8">
    <source>
        <dbReference type="ARBA" id="ARBA00022989"/>
    </source>
</evidence>
<keyword evidence="11" id="KW-0325">Glycoprotein</keyword>
<dbReference type="GO" id="GO:0007043">
    <property type="term" value="P:cell-cell junction assembly"/>
    <property type="evidence" value="ECO:0007669"/>
    <property type="project" value="TreeGrafter"/>
</dbReference>
<feature type="domain" description="Cadherin" evidence="20">
    <location>
        <begin position="364"/>
        <end position="466"/>
    </location>
</feature>
<dbReference type="CDD" id="cd00110">
    <property type="entry name" value="LamG"/>
    <property type="match status" value="2"/>
</dbReference>
<dbReference type="GO" id="GO:0007156">
    <property type="term" value="P:homophilic cell adhesion via plasma membrane adhesion molecules"/>
    <property type="evidence" value="ECO:0007669"/>
    <property type="project" value="InterPro"/>
</dbReference>
<dbReference type="PRINTS" id="PR00205">
    <property type="entry name" value="CADHERIN"/>
</dbReference>
<dbReference type="CDD" id="cd11304">
    <property type="entry name" value="Cadherin_repeat"/>
    <property type="match status" value="7"/>
</dbReference>
<dbReference type="GO" id="GO:0005509">
    <property type="term" value="F:calcium ion binding"/>
    <property type="evidence" value="ECO:0007669"/>
    <property type="project" value="UniProtKB-UniRule"/>
</dbReference>
<comment type="caution">
    <text evidence="21">The sequence shown here is derived from an EMBL/GenBank/DDBJ whole genome shotgun (WGS) entry which is preliminary data.</text>
</comment>
<feature type="region of interest" description="Disordered" evidence="16">
    <location>
        <begin position="1388"/>
        <end position="1407"/>
    </location>
</feature>
<dbReference type="GO" id="GO:0002009">
    <property type="term" value="P:morphogenesis of an epithelium"/>
    <property type="evidence" value="ECO:0007669"/>
    <property type="project" value="UniProtKB-ARBA"/>
</dbReference>
<dbReference type="GO" id="GO:0045296">
    <property type="term" value="F:cadherin binding"/>
    <property type="evidence" value="ECO:0007669"/>
    <property type="project" value="TreeGrafter"/>
</dbReference>
<comment type="caution">
    <text evidence="13">Lacks conserved residue(s) required for the propagation of feature annotation.</text>
</comment>
<evidence type="ECO:0000256" key="16">
    <source>
        <dbReference type="SAM" id="MobiDB-lite"/>
    </source>
</evidence>
<dbReference type="PROSITE" id="PS00232">
    <property type="entry name" value="CADHERIN_1"/>
    <property type="match status" value="4"/>
</dbReference>
<feature type="domain" description="Laminin G" evidence="18">
    <location>
        <begin position="1054"/>
        <end position="1246"/>
    </location>
</feature>
<evidence type="ECO:0000259" key="20">
    <source>
        <dbReference type="PROSITE" id="PS50268"/>
    </source>
</evidence>
<evidence type="ECO:0000256" key="2">
    <source>
        <dbReference type="ARBA" id="ARBA00022536"/>
    </source>
</evidence>
<dbReference type="Pfam" id="PF02210">
    <property type="entry name" value="Laminin_G_2"/>
    <property type="match status" value="2"/>
</dbReference>
<dbReference type="GO" id="GO:0005912">
    <property type="term" value="C:adherens junction"/>
    <property type="evidence" value="ECO:0007669"/>
    <property type="project" value="TreeGrafter"/>
</dbReference>
<evidence type="ECO:0000259" key="18">
    <source>
        <dbReference type="PROSITE" id="PS50025"/>
    </source>
</evidence>